<dbReference type="KEGG" id="crx:CRECT_2170"/>
<dbReference type="PANTHER" id="PTHR35564">
    <property type="match status" value="1"/>
</dbReference>
<evidence type="ECO:0000313" key="2">
    <source>
        <dbReference type="Proteomes" id="UP000502377"/>
    </source>
</evidence>
<gene>
    <name evidence="1" type="primary">tssG</name>
    <name evidence="1" type="ORF">CRECT_2170</name>
</gene>
<dbReference type="Pfam" id="PF06996">
    <property type="entry name" value="T6SS_TssG"/>
    <property type="match status" value="1"/>
</dbReference>
<sequence length="301" mass="35519">MKLASETSFYRLIKKALNDYDKNDIVLRNSSKLGHPNKEIEYAKLNNEEKKNFLEIMVNFMGLYGSSSQLPSYMLDKFSRSDNENWKLFFDFFNNYLLWIFFESISMQNYPKSFKKDFSDRISAILFNILGIDDKEVARAYLPFAPLLLSLRRPKLQIQRVLEYNFNLKNKLFILENIPHQVVIDPKQRSYLGKLNNSLSKNFILGKRVLDYQSKMAIYIKDINYDEAVKYFPKGQKHDKLKESVIFLTNNEFAVDLYISIKYSPKMNLKLGDDSHSKLGYSSIIGKNKKDSYLMFFRLYS</sequence>
<evidence type="ECO:0000313" key="1">
    <source>
        <dbReference type="EMBL" id="QCD47771.1"/>
    </source>
</evidence>
<dbReference type="PANTHER" id="PTHR35564:SF3">
    <property type="entry name" value="TYPE VI SECRETION SYSTEM BASEPLATE SUBUNIT TSSG"/>
    <property type="match status" value="1"/>
</dbReference>
<dbReference type="EMBL" id="CP012543">
    <property type="protein sequence ID" value="QCD47771.1"/>
    <property type="molecule type" value="Genomic_DNA"/>
</dbReference>
<reference evidence="1 2" key="1">
    <citation type="submission" date="2016-07" db="EMBL/GenBank/DDBJ databases">
        <title>Comparative genomics of the Campylobacter concisus group.</title>
        <authorList>
            <person name="Miller W.G."/>
            <person name="Yee E."/>
            <person name="Chapman M.H."/>
            <person name="Huynh S."/>
            <person name="Bono J.L."/>
            <person name="On S.L.W."/>
            <person name="StLeger J."/>
            <person name="Foster G."/>
            <person name="Parker C.T."/>
        </authorList>
    </citation>
    <scope>NUCLEOTIDE SEQUENCE [LARGE SCALE GENOMIC DNA]</scope>
    <source>
        <strain evidence="1 2">ATCC 33238</strain>
    </source>
</reference>
<organism evidence="1 2">
    <name type="scientific">Campylobacter rectus</name>
    <name type="common">Wolinella recta</name>
    <dbReference type="NCBI Taxonomy" id="203"/>
    <lineage>
        <taxon>Bacteria</taxon>
        <taxon>Pseudomonadati</taxon>
        <taxon>Campylobacterota</taxon>
        <taxon>Epsilonproteobacteria</taxon>
        <taxon>Campylobacterales</taxon>
        <taxon>Campylobacteraceae</taxon>
        <taxon>Campylobacter</taxon>
    </lineage>
</organism>
<accession>A0A6G5QQ70</accession>
<proteinExistence type="predicted"/>
<dbReference type="InterPro" id="IPR010732">
    <property type="entry name" value="T6SS_TssG-like"/>
</dbReference>
<dbReference type="RefSeq" id="WP_002945792.1">
    <property type="nucleotide sequence ID" value="NZ_CP012543.1"/>
</dbReference>
<dbReference type="Proteomes" id="UP000502377">
    <property type="component" value="Chromosome"/>
</dbReference>
<protein>
    <submittedName>
        <fullName evidence="1">Type VI secretion system protein</fullName>
    </submittedName>
</protein>
<dbReference type="AlphaFoldDB" id="A0A6G5QQ70"/>
<name>A0A6G5QQ70_CAMRE</name>